<keyword evidence="1" id="KW-0723">Serine/threonine-protein kinase</keyword>
<feature type="compositionally biased region" description="Low complexity" evidence="5">
    <location>
        <begin position="411"/>
        <end position="434"/>
    </location>
</feature>
<evidence type="ECO:0000256" key="2">
    <source>
        <dbReference type="ARBA" id="ARBA00022741"/>
    </source>
</evidence>
<dbReference type="GO" id="GO:0071345">
    <property type="term" value="P:cellular response to cytokine stimulus"/>
    <property type="evidence" value="ECO:0007669"/>
    <property type="project" value="UniProtKB-ARBA"/>
</dbReference>
<dbReference type="SUPFAM" id="SSF47986">
    <property type="entry name" value="DEATH domain"/>
    <property type="match status" value="1"/>
</dbReference>
<sequence length="755" mass="82330">MSTRCMSHDRVNMVLPNTGHTPEFRHMEGADVDKGVLLGTGAFGAVYKANHREYGEVALKVVSADAVIDKDDEKELIQEARGLARVPNQYVTLLYGVILEPGNYSLVMEFVEHGSLEKFMKKVNIPWELKIRMIRDITCGMNFLHSFSPKIIHRDLKMQNILVNGNLHVKVTTLYTIADLGLAKWRTFSKKYMKKRSKSKGKEGYIAGTITHIPPENLSDINSEATETFDVYSFGILLWEIITGKEPYAACVGNEALITRGVCDNQNRPNSRDIPEDCPEWLKDLMKRCYHQDPGQRPLFPESYTIVNKRLTEDYTEAMIKDAVHAVHRALHTSDRTAAIEQDRKVPTVIAQPTSPDGAGDAVRQLGDLQLGRTTPETLETDAITEQPSQEASSASNSTHVPGSKQEEPRTVPSTQPTKTSSSQGAAATAGATAISENQEHTMKGGALRARGKTTDDKTKCPPSAEAPNKPSTVPDHAASRITVPTQDSMSPPGDDEKVEKGKVIGPPSGDGNNESFPTRNRFGMPAETTAYQETNQPGLPPGAFPGVGMQPPHYPYTMPVAGGYMIYSAPGMAPYFYPAAMQAAHMPPVNFSAAMPGATPQGGFSCVKTGTDGSTTVISMQGQMDGVQIGDKNVMYVNSGGRGQVRGTSGYRRVPPRRVVAGKPITTDTRVITKQDITVISENLGSTWRKLGRQLGFTEGKLDAFDSDYAIDGLEEKIYQMLVAWRRMKSDDATAAKLAEALCSIGKADVAVYL</sequence>
<dbReference type="PROSITE" id="PS50017">
    <property type="entry name" value="DEATH_DOMAIN"/>
    <property type="match status" value="1"/>
</dbReference>
<evidence type="ECO:0000256" key="4">
    <source>
        <dbReference type="PROSITE-ProRule" id="PRU10141"/>
    </source>
</evidence>
<dbReference type="PROSITE" id="PS00108">
    <property type="entry name" value="PROTEIN_KINASE_ST"/>
    <property type="match status" value="1"/>
</dbReference>
<organism evidence="8 9">
    <name type="scientific">Branchiostoma lanceolatum</name>
    <name type="common">Common lancelet</name>
    <name type="synonym">Amphioxus lanceolatum</name>
    <dbReference type="NCBI Taxonomy" id="7740"/>
    <lineage>
        <taxon>Eukaryota</taxon>
        <taxon>Metazoa</taxon>
        <taxon>Chordata</taxon>
        <taxon>Cephalochordata</taxon>
        <taxon>Leptocardii</taxon>
        <taxon>Amphioxiformes</taxon>
        <taxon>Branchiostomatidae</taxon>
        <taxon>Branchiostoma</taxon>
    </lineage>
</organism>
<evidence type="ECO:0000256" key="3">
    <source>
        <dbReference type="ARBA" id="ARBA00022840"/>
    </source>
</evidence>
<dbReference type="GO" id="GO:0005524">
    <property type="term" value="F:ATP binding"/>
    <property type="evidence" value="ECO:0007669"/>
    <property type="project" value="UniProtKB-UniRule"/>
</dbReference>
<dbReference type="GO" id="GO:0004706">
    <property type="term" value="F:JUN kinase kinase kinase activity"/>
    <property type="evidence" value="ECO:0007669"/>
    <property type="project" value="TreeGrafter"/>
</dbReference>
<keyword evidence="3 4" id="KW-0067">ATP-binding</keyword>
<dbReference type="SMART" id="SM00005">
    <property type="entry name" value="DEATH"/>
    <property type="match status" value="1"/>
</dbReference>
<dbReference type="AlphaFoldDB" id="A0A8K0A682"/>
<evidence type="ECO:0000256" key="5">
    <source>
        <dbReference type="SAM" id="MobiDB-lite"/>
    </source>
</evidence>
<dbReference type="PROSITE" id="PS50011">
    <property type="entry name" value="PROTEIN_KINASE_DOM"/>
    <property type="match status" value="1"/>
</dbReference>
<feature type="compositionally biased region" description="Polar residues" evidence="5">
    <location>
        <begin position="385"/>
        <end position="401"/>
    </location>
</feature>
<dbReference type="GO" id="GO:0031349">
    <property type="term" value="P:positive regulation of defense response"/>
    <property type="evidence" value="ECO:0007669"/>
    <property type="project" value="UniProtKB-ARBA"/>
</dbReference>
<feature type="region of interest" description="Disordered" evidence="5">
    <location>
        <begin position="342"/>
        <end position="363"/>
    </location>
</feature>
<dbReference type="InterPro" id="IPR000488">
    <property type="entry name" value="Death_dom"/>
</dbReference>
<keyword evidence="1" id="KW-0808">Transferase</keyword>
<dbReference type="Gene3D" id="1.10.510.10">
    <property type="entry name" value="Transferase(Phosphotransferase) domain 1"/>
    <property type="match status" value="1"/>
</dbReference>
<protein>
    <submittedName>
        <fullName evidence="8">RIPK1 protein</fullName>
    </submittedName>
</protein>
<dbReference type="CDD" id="cd01670">
    <property type="entry name" value="Death"/>
    <property type="match status" value="1"/>
</dbReference>
<gene>
    <name evidence="8" type="primary">RIPK1</name>
    <name evidence="8" type="ORF">BLAG_LOCUS22477</name>
</gene>
<dbReference type="Proteomes" id="UP000838412">
    <property type="component" value="Chromosome 7"/>
</dbReference>
<evidence type="ECO:0000313" key="9">
    <source>
        <dbReference type="Proteomes" id="UP000838412"/>
    </source>
</evidence>
<dbReference type="OrthoDB" id="535509at2759"/>
<dbReference type="GO" id="GO:0009893">
    <property type="term" value="P:positive regulation of metabolic process"/>
    <property type="evidence" value="ECO:0007669"/>
    <property type="project" value="UniProtKB-ARBA"/>
</dbReference>
<dbReference type="SUPFAM" id="SSF56112">
    <property type="entry name" value="Protein kinase-like (PK-like)"/>
    <property type="match status" value="1"/>
</dbReference>
<dbReference type="Pfam" id="PF00531">
    <property type="entry name" value="Death"/>
    <property type="match status" value="1"/>
</dbReference>
<keyword evidence="2 4" id="KW-0547">Nucleotide-binding</keyword>
<keyword evidence="9" id="KW-1185">Reference proteome</keyword>
<dbReference type="PANTHER" id="PTHR44329">
    <property type="entry name" value="SERINE/THREONINE-PROTEIN KINASE TNNI3K-RELATED"/>
    <property type="match status" value="1"/>
</dbReference>
<dbReference type="GO" id="GO:0043123">
    <property type="term" value="P:positive regulation of canonical NF-kappaB signal transduction"/>
    <property type="evidence" value="ECO:0007669"/>
    <property type="project" value="UniProtKB-ARBA"/>
</dbReference>
<accession>A0A8K0A682</accession>
<dbReference type="SMART" id="SM00220">
    <property type="entry name" value="S_TKc"/>
    <property type="match status" value="1"/>
</dbReference>
<dbReference type="InterPro" id="IPR000719">
    <property type="entry name" value="Prot_kinase_dom"/>
</dbReference>
<feature type="domain" description="Death" evidence="7">
    <location>
        <begin position="674"/>
        <end position="755"/>
    </location>
</feature>
<reference evidence="8" key="1">
    <citation type="submission" date="2022-01" db="EMBL/GenBank/DDBJ databases">
        <authorList>
            <person name="Braso-Vives M."/>
        </authorList>
    </citation>
    <scope>NUCLEOTIDE SEQUENCE</scope>
</reference>
<proteinExistence type="predicted"/>
<dbReference type="GO" id="GO:0045087">
    <property type="term" value="P:innate immune response"/>
    <property type="evidence" value="ECO:0007669"/>
    <property type="project" value="UniProtKB-ARBA"/>
</dbReference>
<dbReference type="PANTHER" id="PTHR44329:SF6">
    <property type="entry name" value="RECEPTOR-INTERACTING SERINE_THREONINE-PROTEIN KINASE 1"/>
    <property type="match status" value="1"/>
</dbReference>
<dbReference type="EMBL" id="OV696692">
    <property type="protein sequence ID" value="CAH1270041.1"/>
    <property type="molecule type" value="Genomic_DNA"/>
</dbReference>
<dbReference type="InterPro" id="IPR017441">
    <property type="entry name" value="Protein_kinase_ATP_BS"/>
</dbReference>
<dbReference type="InterPro" id="IPR008271">
    <property type="entry name" value="Ser/Thr_kinase_AS"/>
</dbReference>
<feature type="domain" description="Protein kinase" evidence="6">
    <location>
        <begin position="32"/>
        <end position="311"/>
    </location>
</feature>
<feature type="binding site" evidence="4">
    <location>
        <position position="60"/>
    </location>
    <ligand>
        <name>ATP</name>
        <dbReference type="ChEBI" id="CHEBI:30616"/>
    </ligand>
</feature>
<dbReference type="InterPro" id="IPR011029">
    <property type="entry name" value="DEATH-like_dom_sf"/>
</dbReference>
<dbReference type="InterPro" id="IPR011009">
    <property type="entry name" value="Kinase-like_dom_sf"/>
</dbReference>
<evidence type="ECO:0000259" key="7">
    <source>
        <dbReference type="PROSITE" id="PS50017"/>
    </source>
</evidence>
<dbReference type="InterPro" id="IPR001245">
    <property type="entry name" value="Ser-Thr/Tyr_kinase_cat_dom"/>
</dbReference>
<dbReference type="Gene3D" id="1.10.533.10">
    <property type="entry name" value="Death Domain, Fas"/>
    <property type="match status" value="1"/>
</dbReference>
<evidence type="ECO:0000256" key="1">
    <source>
        <dbReference type="ARBA" id="ARBA00022527"/>
    </source>
</evidence>
<keyword evidence="1" id="KW-0418">Kinase</keyword>
<evidence type="ECO:0000313" key="8">
    <source>
        <dbReference type="EMBL" id="CAH1270041.1"/>
    </source>
</evidence>
<name>A0A8K0A682_BRALA</name>
<dbReference type="InterPro" id="IPR051681">
    <property type="entry name" value="Ser/Thr_Kinases-Pseudokinases"/>
</dbReference>
<dbReference type="Pfam" id="PF07714">
    <property type="entry name" value="PK_Tyr_Ser-Thr"/>
    <property type="match status" value="1"/>
</dbReference>
<evidence type="ECO:0000259" key="6">
    <source>
        <dbReference type="PROSITE" id="PS50011"/>
    </source>
</evidence>
<feature type="region of interest" description="Disordered" evidence="5">
    <location>
        <begin position="385"/>
        <end position="519"/>
    </location>
</feature>
<dbReference type="PROSITE" id="PS00107">
    <property type="entry name" value="PROTEIN_KINASE_ATP"/>
    <property type="match status" value="1"/>
</dbReference>